<dbReference type="InterPro" id="IPR012373">
    <property type="entry name" value="Ferrdict_sens_TM"/>
</dbReference>
<dbReference type="GO" id="GO:0016989">
    <property type="term" value="F:sigma factor antagonist activity"/>
    <property type="evidence" value="ECO:0007669"/>
    <property type="project" value="TreeGrafter"/>
</dbReference>
<evidence type="ECO:0000259" key="1">
    <source>
        <dbReference type="Pfam" id="PF07589"/>
    </source>
</evidence>
<dbReference type="Proteomes" id="UP000649617">
    <property type="component" value="Unassembled WGS sequence"/>
</dbReference>
<feature type="domain" description="Ice-binding protein C-terminal" evidence="1">
    <location>
        <begin position="1302"/>
        <end position="1326"/>
    </location>
</feature>
<protein>
    <recommendedName>
        <fullName evidence="1">Ice-binding protein C-terminal domain-containing protein</fullName>
    </recommendedName>
</protein>
<dbReference type="Pfam" id="PF07589">
    <property type="entry name" value="PEP-CTERM"/>
    <property type="match status" value="1"/>
</dbReference>
<comment type="caution">
    <text evidence="2">The sequence shown here is derived from an EMBL/GenBank/DDBJ whole genome shotgun (WGS) entry which is preliminary data.</text>
</comment>
<proteinExistence type="predicted"/>
<evidence type="ECO:0000313" key="2">
    <source>
        <dbReference type="EMBL" id="CAE7665638.1"/>
    </source>
</evidence>
<organism evidence="2 3">
    <name type="scientific">Symbiodinium pilosum</name>
    <name type="common">Dinoflagellate</name>
    <dbReference type="NCBI Taxonomy" id="2952"/>
    <lineage>
        <taxon>Eukaryota</taxon>
        <taxon>Sar</taxon>
        <taxon>Alveolata</taxon>
        <taxon>Dinophyceae</taxon>
        <taxon>Suessiales</taxon>
        <taxon>Symbiodiniaceae</taxon>
        <taxon>Symbiodinium</taxon>
    </lineage>
</organism>
<dbReference type="PANTHER" id="PTHR30273:SF2">
    <property type="entry name" value="PROTEIN FECR"/>
    <property type="match status" value="1"/>
</dbReference>
<keyword evidence="3" id="KW-1185">Reference proteome</keyword>
<gene>
    <name evidence="2" type="ORF">SPIL2461_LOCUS18204</name>
</gene>
<accession>A0A812WCR8</accession>
<name>A0A812WCR8_SYMPI</name>
<dbReference type="InterPro" id="IPR013424">
    <property type="entry name" value="Ice-binding_C"/>
</dbReference>
<reference evidence="2" key="1">
    <citation type="submission" date="2021-02" db="EMBL/GenBank/DDBJ databases">
        <authorList>
            <person name="Dougan E. K."/>
            <person name="Rhodes N."/>
            <person name="Thang M."/>
            <person name="Chan C."/>
        </authorList>
    </citation>
    <scope>NUCLEOTIDE SEQUENCE</scope>
</reference>
<evidence type="ECO:0000313" key="3">
    <source>
        <dbReference type="Proteomes" id="UP000649617"/>
    </source>
</evidence>
<dbReference type="EMBL" id="CAJNIZ010043667">
    <property type="protein sequence ID" value="CAE7665638.1"/>
    <property type="molecule type" value="Genomic_DNA"/>
</dbReference>
<dbReference type="PANTHER" id="PTHR30273">
    <property type="entry name" value="PERIPLASMIC SIGNAL SENSOR AND SIGMA FACTOR ACTIVATOR FECR-RELATED"/>
    <property type="match status" value="1"/>
</dbReference>
<sequence>MSHHKAQSAEVRRLLDAFCNGELPAESVDRFNELLESDPLARETYLEYLSVEAELHAVHGARPQYAAASTTEASTENQSHLHTAAAGRSGWLAIAASLVGVAALSSLITSAFDQPAAPTGENLVATSAPDESAPTPVAVISATRNCRWHDPASQTGFGSKVYAGQRLDLEAGIAEVTFDNGATLLLEGPASLSIDDAKAASLESGRLSARVPGDSSWFLVRSGRIGVGGVAAGGATMPPAQAAEFGLLSDGLGGGEVNVFDGSIQAHLLNQAGDQLRTVRLNPREAARVQPASTTVARFHANDDRFVRSLSAGAGPHGGLYAYEGFDYPVGPLSWQNGGFGWAGPWADIETNDPAGGEPTNQVAKQSLAFGEVRQIGNQAVQLAQSNRIRRVLSTSIGGVFDAAGLVENRDGHRLLGKEGKSIYVSFLQRVDRTNDVFYGFELNRGDGNANRVLCVGNGAEGAGYGVTSNYNAYGASNYPSLGEENTDANLIVVRIDFRDDDRDEAVVYRNPSSLIDESENKVDARLRGNFAFDRISLGNFEGQKIHEVDEVRVGTNYRAVTGQRDHIRNNLTRPVARIGLPVAPDRLAATAPRDLAPWNTGLLLIGPTVRPWCGGAGRPGKLSDSILIDRGEPGASIMRRAAAIAAMAFLTAGPVVAATIDGQAIPSEGLPLLATQDTPTGFGNATGGGQDSAGGSELNQLYASNDGSTLTVGLTGNLEGNFNKLFIFFDAVPGGEGTLLGDNVDGGFNEINNLAGLSFGGAEMDHGLRVEVGGGFHGVNFFDLVDNSAVSILSGGGPGDLPISNVSNAGVTVGWDNANVLGVDGASAADATTATTGLEFEIDMAAAFGVTNRAVRVTALVTSGDATFISNQVLPGIGGGGNIGGGDGQTLGSVLVPVPEPTAAALCLAGLLGIAVCKADCYSTHRVAPLGSTTHSSHELTVTPPEIPPMLRHVIITAAVGAALALPSSLLAQPIDSFLIGSNPAEGEYAAGQVLGQSPSILGWTGAWNDGFQGNAWQTTETGLTYSTIPAEGGAIQTLASGSPFEGRIGRTLSTPVTGDSNRTLYMSFLMQATTATNGAQITYGGLELHNANGLGDGDRQFQIVVGENIDGVSQTPNYSVTLFNSDLGGGFAGDLGVNDELTNLFVAKFDLSDVNDADAVTVWRNPENLADESLSTVDFSATGFNININATSFARFGIAGDFTYDELRLGSTYESVTSVVPDFVLGDTSGNGFVELADFDPIRDNWLESNASFGSTLSRMDGDLNLNGVVSIEDFREWKDAFLASGGSASAVQSAFASLSVPEPSAAAMLLVGLAAAARTGRRRG</sequence>
<dbReference type="OrthoDB" id="10484376at2759"/>